<evidence type="ECO:0008006" key="3">
    <source>
        <dbReference type="Google" id="ProtNLM"/>
    </source>
</evidence>
<organism evidence="1 2">
    <name type="scientific">Pseudoxanthomonas indica</name>
    <dbReference type="NCBI Taxonomy" id="428993"/>
    <lineage>
        <taxon>Bacteria</taxon>
        <taxon>Pseudomonadati</taxon>
        <taxon>Pseudomonadota</taxon>
        <taxon>Gammaproteobacteria</taxon>
        <taxon>Lysobacterales</taxon>
        <taxon>Lysobacteraceae</taxon>
        <taxon>Pseudoxanthomonas</taxon>
    </lineage>
</organism>
<dbReference type="Proteomes" id="UP000190341">
    <property type="component" value="Unassembled WGS sequence"/>
</dbReference>
<dbReference type="OrthoDB" id="5988095at2"/>
<reference evidence="1 2" key="1">
    <citation type="submission" date="2017-02" db="EMBL/GenBank/DDBJ databases">
        <authorList>
            <person name="Peterson S.W."/>
        </authorList>
    </citation>
    <scope>NUCLEOTIDE SEQUENCE [LARGE SCALE GENOMIC DNA]</scope>
    <source>
        <strain evidence="1 2">P15</strain>
    </source>
</reference>
<evidence type="ECO:0000313" key="1">
    <source>
        <dbReference type="EMBL" id="SKC76523.1"/>
    </source>
</evidence>
<keyword evidence="2" id="KW-1185">Reference proteome</keyword>
<dbReference type="AlphaFoldDB" id="A0A1T5LKK8"/>
<proteinExistence type="predicted"/>
<dbReference type="STRING" id="428993.SAMN06296058_2673"/>
<sequence length="109" mass="12041">MPAFLSKRTAFTPRRKALLVFIALLLAVVAWLHFTGAAGTSGIPSKDMDWNGDGTATEEEIFQAFYAVVVEKKVEGPRECRSYSWRSDGKPIRVDCRTTMSAPAEASKE</sequence>
<gene>
    <name evidence="1" type="ORF">SAMN06296058_2673</name>
</gene>
<dbReference type="EMBL" id="FUZV01000002">
    <property type="protein sequence ID" value="SKC76523.1"/>
    <property type="molecule type" value="Genomic_DNA"/>
</dbReference>
<protein>
    <recommendedName>
        <fullName evidence="3">EF-hand domain-containing protein</fullName>
    </recommendedName>
</protein>
<name>A0A1T5LKK8_9GAMM</name>
<accession>A0A1T5LKK8</accession>
<evidence type="ECO:0000313" key="2">
    <source>
        <dbReference type="Proteomes" id="UP000190341"/>
    </source>
</evidence>